<dbReference type="EMBL" id="JAMQON010000006">
    <property type="protein sequence ID" value="MDS0261289.1"/>
    <property type="molecule type" value="Genomic_DNA"/>
</dbReference>
<evidence type="ECO:0000256" key="2">
    <source>
        <dbReference type="SAM" id="Phobius"/>
    </source>
</evidence>
<dbReference type="Pfam" id="PF26071">
    <property type="entry name" value="DUF8028"/>
    <property type="match status" value="1"/>
</dbReference>
<dbReference type="InterPro" id="IPR058341">
    <property type="entry name" value="DUF8028"/>
</dbReference>
<accession>A0ABU2FGC0</accession>
<dbReference type="RefSeq" id="WP_310921104.1">
    <property type="nucleotide sequence ID" value="NZ_JAMQON010000006.1"/>
</dbReference>
<protein>
    <submittedName>
        <fullName evidence="3">Uncharacterized protein</fullName>
    </submittedName>
</protein>
<evidence type="ECO:0000313" key="3">
    <source>
        <dbReference type="EMBL" id="MDS0261289.1"/>
    </source>
</evidence>
<feature type="region of interest" description="Disordered" evidence="1">
    <location>
        <begin position="1"/>
        <end position="20"/>
    </location>
</feature>
<name>A0ABU2FGC0_9EURY</name>
<proteinExistence type="predicted"/>
<keyword evidence="4" id="KW-1185">Reference proteome</keyword>
<feature type="transmembrane region" description="Helical" evidence="2">
    <location>
        <begin position="36"/>
        <end position="57"/>
    </location>
</feature>
<organism evidence="3 4">
    <name type="scientific">Haloarcula saliterrae</name>
    <dbReference type="NCBI Taxonomy" id="2950534"/>
    <lineage>
        <taxon>Archaea</taxon>
        <taxon>Methanobacteriati</taxon>
        <taxon>Methanobacteriota</taxon>
        <taxon>Stenosarchaea group</taxon>
        <taxon>Halobacteria</taxon>
        <taxon>Halobacteriales</taxon>
        <taxon>Haloarculaceae</taxon>
        <taxon>Haloarcula</taxon>
    </lineage>
</organism>
<dbReference type="Proteomes" id="UP001259659">
    <property type="component" value="Unassembled WGS sequence"/>
</dbReference>
<gene>
    <name evidence="3" type="ORF">NDI56_17965</name>
</gene>
<sequence>MGRTSDPPMSTLDPSNPRLPARKSHVTAVIDRCRTALCGAAFWASIPLPLVIAAALVSGAVTAAPLLVVGLVLLNVCCAALGHTYSPKR</sequence>
<reference evidence="3 4" key="1">
    <citation type="submission" date="2022-06" db="EMBL/GenBank/DDBJ databases">
        <title>Haloarcula sp. a new haloarchaeum isolate from saline soil.</title>
        <authorList>
            <person name="Strakova D."/>
            <person name="Galisteo C."/>
            <person name="Sanchez-Porro C."/>
            <person name="Ventosa A."/>
        </authorList>
    </citation>
    <scope>NUCLEOTIDE SEQUENCE [LARGE SCALE GENOMIC DNA]</scope>
    <source>
        <strain evidence="3 4">S1CR25-12</strain>
    </source>
</reference>
<comment type="caution">
    <text evidence="3">The sequence shown here is derived from an EMBL/GenBank/DDBJ whole genome shotgun (WGS) entry which is preliminary data.</text>
</comment>
<keyword evidence="2" id="KW-0812">Transmembrane</keyword>
<keyword evidence="2" id="KW-0472">Membrane</keyword>
<keyword evidence="2" id="KW-1133">Transmembrane helix</keyword>
<evidence type="ECO:0000313" key="4">
    <source>
        <dbReference type="Proteomes" id="UP001259659"/>
    </source>
</evidence>
<feature type="transmembrane region" description="Helical" evidence="2">
    <location>
        <begin position="63"/>
        <end position="85"/>
    </location>
</feature>
<evidence type="ECO:0000256" key="1">
    <source>
        <dbReference type="SAM" id="MobiDB-lite"/>
    </source>
</evidence>